<dbReference type="NCBIfam" id="TIGR00499">
    <property type="entry name" value="lysS_bact"/>
    <property type="match status" value="1"/>
</dbReference>
<comment type="subunit">
    <text evidence="3 13">Homodimer.</text>
</comment>
<dbReference type="InterPro" id="IPR002313">
    <property type="entry name" value="Lys-tRNA-ligase_II"/>
</dbReference>
<dbReference type="Gene3D" id="3.30.930.10">
    <property type="entry name" value="Bira Bifunctional Protein, Domain 2"/>
    <property type="match status" value="1"/>
</dbReference>
<comment type="subcellular location">
    <subcellularLocation>
        <location evidence="1 13">Cytoplasm</location>
    </subcellularLocation>
</comment>
<dbReference type="InterPro" id="IPR018149">
    <property type="entry name" value="Lys-tRNA-synth_II_C"/>
</dbReference>
<dbReference type="PANTHER" id="PTHR42918:SF15">
    <property type="entry name" value="LYSINE--TRNA LIGASE, CHLOROPLASTIC_MITOCHONDRIAL"/>
    <property type="match status" value="1"/>
</dbReference>
<keyword evidence="6 13" id="KW-0479">Metal-binding</keyword>
<keyword evidence="7 13" id="KW-0547">Nucleotide-binding</keyword>
<dbReference type="GO" id="GO:0005524">
    <property type="term" value="F:ATP binding"/>
    <property type="evidence" value="ECO:0007669"/>
    <property type="project" value="UniProtKB-UniRule"/>
</dbReference>
<comment type="similarity">
    <text evidence="2 13">Belongs to the class-II aminoacyl-tRNA synthetase family.</text>
</comment>
<dbReference type="PATRIC" id="fig|941280.3.peg.3509"/>
<evidence type="ECO:0000256" key="10">
    <source>
        <dbReference type="ARBA" id="ARBA00022917"/>
    </source>
</evidence>
<dbReference type="EMBL" id="CP015085">
    <property type="protein sequence ID" value="ANK04799.1"/>
    <property type="molecule type" value="Genomic_DNA"/>
</dbReference>
<dbReference type="InterPro" id="IPR044136">
    <property type="entry name" value="Lys-tRNA-ligase_II_N"/>
</dbReference>
<evidence type="ECO:0000313" key="18">
    <source>
        <dbReference type="Proteomes" id="UP000183316"/>
    </source>
</evidence>
<dbReference type="Pfam" id="PF01336">
    <property type="entry name" value="tRNA_anti-codon"/>
    <property type="match status" value="1"/>
</dbReference>
<dbReference type="AlphaFoldDB" id="A0A192CH01"/>
<keyword evidence="8 13" id="KW-0067">ATP-binding</keyword>
<dbReference type="SUPFAM" id="SSF50249">
    <property type="entry name" value="Nucleic acid-binding proteins"/>
    <property type="match status" value="1"/>
</dbReference>
<evidence type="ECO:0000256" key="3">
    <source>
        <dbReference type="ARBA" id="ARBA00011738"/>
    </source>
</evidence>
<dbReference type="InterPro" id="IPR045864">
    <property type="entry name" value="aa-tRNA-synth_II/BPL/LPL"/>
</dbReference>
<dbReference type="InterPro" id="IPR004365">
    <property type="entry name" value="NA-bd_OB_tRNA"/>
</dbReference>
<dbReference type="GO" id="GO:0004824">
    <property type="term" value="F:lysine-tRNA ligase activity"/>
    <property type="evidence" value="ECO:0007669"/>
    <property type="project" value="UniProtKB-UniRule"/>
</dbReference>
<accession>A0A192CH01</accession>
<evidence type="ECO:0000256" key="15">
    <source>
        <dbReference type="SAM" id="MobiDB-lite"/>
    </source>
</evidence>
<feature type="region of interest" description="Disordered" evidence="15">
    <location>
        <begin position="1"/>
        <end position="21"/>
    </location>
</feature>
<feature type="binding site" evidence="13">
    <location>
        <position position="424"/>
    </location>
    <ligand>
        <name>Mg(2+)</name>
        <dbReference type="ChEBI" id="CHEBI:18420"/>
        <label>1</label>
    </ligand>
</feature>
<dbReference type="GO" id="GO:0005829">
    <property type="term" value="C:cytosol"/>
    <property type="evidence" value="ECO:0007669"/>
    <property type="project" value="UniProtKB-ARBA"/>
</dbReference>
<dbReference type="GO" id="GO:0042803">
    <property type="term" value="F:protein homodimerization activity"/>
    <property type="evidence" value="ECO:0007669"/>
    <property type="project" value="UniProtKB-ARBA"/>
</dbReference>
<dbReference type="NCBIfam" id="NF009101">
    <property type="entry name" value="PRK12445.1"/>
    <property type="match status" value="1"/>
</dbReference>
<keyword evidence="5 13" id="KW-0436">Ligase</keyword>
<comment type="catalytic activity">
    <reaction evidence="12 13 14">
        <text>tRNA(Lys) + L-lysine + ATP = L-lysyl-tRNA(Lys) + AMP + diphosphate</text>
        <dbReference type="Rhea" id="RHEA:20792"/>
        <dbReference type="Rhea" id="RHEA-COMP:9696"/>
        <dbReference type="Rhea" id="RHEA-COMP:9697"/>
        <dbReference type="ChEBI" id="CHEBI:30616"/>
        <dbReference type="ChEBI" id="CHEBI:32551"/>
        <dbReference type="ChEBI" id="CHEBI:33019"/>
        <dbReference type="ChEBI" id="CHEBI:78442"/>
        <dbReference type="ChEBI" id="CHEBI:78529"/>
        <dbReference type="ChEBI" id="CHEBI:456215"/>
        <dbReference type="EC" id="6.1.1.6"/>
    </reaction>
</comment>
<dbReference type="NCBIfam" id="NF001756">
    <property type="entry name" value="PRK00484.1"/>
    <property type="match status" value="1"/>
</dbReference>
<dbReference type="EC" id="6.1.1.6" evidence="13"/>
<evidence type="ECO:0000256" key="5">
    <source>
        <dbReference type="ARBA" id="ARBA00022598"/>
    </source>
</evidence>
<dbReference type="CDD" id="cd04322">
    <property type="entry name" value="LysRS_N"/>
    <property type="match status" value="1"/>
</dbReference>
<gene>
    <name evidence="13" type="primary">lysS</name>
    <name evidence="17" type="ORF">WLH_03538</name>
</gene>
<dbReference type="Pfam" id="PF00152">
    <property type="entry name" value="tRNA-synt_2"/>
    <property type="match status" value="1"/>
</dbReference>
<proteinExistence type="inferred from homology"/>
<dbReference type="SUPFAM" id="SSF55681">
    <property type="entry name" value="Class II aaRS and biotin synthetases"/>
    <property type="match status" value="1"/>
</dbReference>
<dbReference type="InterPro" id="IPR012340">
    <property type="entry name" value="NA-bd_OB-fold"/>
</dbReference>
<dbReference type="GO" id="GO:0000049">
    <property type="term" value="F:tRNA binding"/>
    <property type="evidence" value="ECO:0007669"/>
    <property type="project" value="TreeGrafter"/>
</dbReference>
<evidence type="ECO:0000256" key="8">
    <source>
        <dbReference type="ARBA" id="ARBA00022840"/>
    </source>
</evidence>
<dbReference type="Gene3D" id="2.40.50.140">
    <property type="entry name" value="Nucleic acid-binding proteins"/>
    <property type="match status" value="1"/>
</dbReference>
<evidence type="ECO:0000256" key="9">
    <source>
        <dbReference type="ARBA" id="ARBA00022842"/>
    </source>
</evidence>
<dbReference type="PROSITE" id="PS50862">
    <property type="entry name" value="AA_TRNA_LIGASE_II"/>
    <property type="match status" value="1"/>
</dbReference>
<reference evidence="17 18" key="1">
    <citation type="submission" date="2016-03" db="EMBL/GenBank/DDBJ databases">
        <title>Genome Sequence and Comparative Pathogenic Determinants of Uropathogenic Escherichia coli O25b:H4, a Clinical Isolate from Saudi Arabia.</title>
        <authorList>
            <person name="Alyamani E.A.J."/>
            <person name="Khiyami M.A."/>
            <person name="Booq R.Y."/>
            <person name="Bahwerth F.S."/>
            <person name="Vaisvil B."/>
            <person name="Schmitt D.P."/>
            <person name="Kapatral V."/>
        </authorList>
    </citation>
    <scope>NUCLEOTIDE SEQUENCE [LARGE SCALE GENOMIC DNA]</scope>
    <source>
        <strain evidence="17 18">O25b:H4</strain>
    </source>
</reference>
<dbReference type="FunFam" id="3.30.930.10:FF:000001">
    <property type="entry name" value="Lysine--tRNA ligase"/>
    <property type="match status" value="1"/>
</dbReference>
<keyword evidence="11 13" id="KW-0030">Aminoacyl-tRNA synthetase</keyword>
<evidence type="ECO:0000256" key="12">
    <source>
        <dbReference type="ARBA" id="ARBA00048573"/>
    </source>
</evidence>
<dbReference type="GO" id="GO:0006430">
    <property type="term" value="P:lysyl-tRNA aminoacylation"/>
    <property type="evidence" value="ECO:0007669"/>
    <property type="project" value="UniProtKB-UniRule"/>
</dbReference>
<evidence type="ECO:0000256" key="11">
    <source>
        <dbReference type="ARBA" id="ARBA00023146"/>
    </source>
</evidence>
<dbReference type="PIRSF" id="PIRSF039101">
    <property type="entry name" value="LysRS2"/>
    <property type="match status" value="1"/>
</dbReference>
<evidence type="ECO:0000256" key="4">
    <source>
        <dbReference type="ARBA" id="ARBA00022490"/>
    </source>
</evidence>
<keyword evidence="10 13" id="KW-0648">Protein biosynthesis</keyword>
<comment type="cofactor">
    <cofactor evidence="13 14">
        <name>Mg(2+)</name>
        <dbReference type="ChEBI" id="CHEBI:18420"/>
    </cofactor>
    <text evidence="13 14">Binds 3 Mg(2+) ions per subunit.</text>
</comment>
<evidence type="ECO:0000313" key="17">
    <source>
        <dbReference type="EMBL" id="ANK04799.1"/>
    </source>
</evidence>
<name>A0A192CH01_ECO25</name>
<keyword evidence="13" id="KW-0007">Acetylation</keyword>
<evidence type="ECO:0000256" key="1">
    <source>
        <dbReference type="ARBA" id="ARBA00004496"/>
    </source>
</evidence>
<dbReference type="InterPro" id="IPR006195">
    <property type="entry name" value="aa-tRNA-synth_II"/>
</dbReference>
<feature type="binding site" evidence="13">
    <location>
        <position position="431"/>
    </location>
    <ligand>
        <name>Mg(2+)</name>
        <dbReference type="ChEBI" id="CHEBI:18420"/>
        <label>2</label>
    </ligand>
</feature>
<evidence type="ECO:0000256" key="6">
    <source>
        <dbReference type="ARBA" id="ARBA00022723"/>
    </source>
</evidence>
<dbReference type="GO" id="GO:0000287">
    <property type="term" value="F:magnesium ion binding"/>
    <property type="evidence" value="ECO:0007669"/>
    <property type="project" value="UniProtKB-UniRule"/>
</dbReference>
<dbReference type="PRINTS" id="PR00982">
    <property type="entry name" value="TRNASYNTHLYS"/>
</dbReference>
<protein>
    <recommendedName>
        <fullName evidence="13">Lysine--tRNA ligase</fullName>
        <ecNumber evidence="13">6.1.1.6</ecNumber>
    </recommendedName>
    <alternativeName>
        <fullName evidence="13">Lysyl-tRNA synthetase</fullName>
        <shortName evidence="13">LysRS</shortName>
    </alternativeName>
</protein>
<feature type="modified residue" description="N6-acetyllysine" evidence="13">
    <location>
        <position position="123"/>
    </location>
</feature>
<dbReference type="CDD" id="cd00775">
    <property type="entry name" value="LysRS_core"/>
    <property type="match status" value="1"/>
</dbReference>
<feature type="binding site" evidence="13">
    <location>
        <position position="431"/>
    </location>
    <ligand>
        <name>Mg(2+)</name>
        <dbReference type="ChEBI" id="CHEBI:18420"/>
        <label>1</label>
    </ligand>
</feature>
<dbReference type="InterPro" id="IPR034762">
    <property type="entry name" value="Lys-tRNA-ligase_II_bac/euk"/>
</dbReference>
<dbReference type="Proteomes" id="UP000183316">
    <property type="component" value="Chromosome"/>
</dbReference>
<evidence type="ECO:0000256" key="2">
    <source>
        <dbReference type="ARBA" id="ARBA00008226"/>
    </source>
</evidence>
<keyword evidence="4 13" id="KW-0963">Cytoplasm</keyword>
<evidence type="ECO:0000256" key="7">
    <source>
        <dbReference type="ARBA" id="ARBA00022741"/>
    </source>
</evidence>
<evidence type="ECO:0000256" key="14">
    <source>
        <dbReference type="RuleBase" id="RU000336"/>
    </source>
</evidence>
<feature type="modified residue" description="N6-acetyllysine" evidence="13">
    <location>
        <position position="165"/>
    </location>
</feature>
<evidence type="ECO:0000259" key="16">
    <source>
        <dbReference type="PROSITE" id="PS50862"/>
    </source>
</evidence>
<evidence type="ECO:0000256" key="13">
    <source>
        <dbReference type="HAMAP-Rule" id="MF_00252"/>
    </source>
</evidence>
<keyword evidence="9 13" id="KW-0460">Magnesium</keyword>
<dbReference type="HAMAP" id="MF_00252">
    <property type="entry name" value="Lys_tRNA_synth_class2"/>
    <property type="match status" value="1"/>
</dbReference>
<organism evidence="17 18">
    <name type="scientific">Escherichia coli O25b:H4</name>
    <dbReference type="NCBI Taxonomy" id="941280"/>
    <lineage>
        <taxon>Bacteria</taxon>
        <taxon>Pseudomonadati</taxon>
        <taxon>Pseudomonadota</taxon>
        <taxon>Gammaproteobacteria</taxon>
        <taxon>Enterobacterales</taxon>
        <taxon>Enterobacteriaceae</taxon>
        <taxon>Escherichia</taxon>
    </lineage>
</organism>
<feature type="domain" description="Aminoacyl-transfer RNA synthetases class-II family profile" evidence="16">
    <location>
        <begin position="193"/>
        <end position="512"/>
    </location>
</feature>
<dbReference type="FunFam" id="2.40.50.140:FF:000024">
    <property type="entry name" value="Lysine--tRNA ligase"/>
    <property type="match status" value="1"/>
</dbReference>
<dbReference type="PANTHER" id="PTHR42918">
    <property type="entry name" value="LYSYL-TRNA SYNTHETASE"/>
    <property type="match status" value="1"/>
</dbReference>
<dbReference type="InterPro" id="IPR004364">
    <property type="entry name" value="Aa-tRNA-synt_II"/>
</dbReference>
<sequence length="514" mass="58832">MKAGFRGTKMSERETRGANEAIDFNDELRNRREKLAALRQQGVAFPNDFRRDHTSDQLHEEFDAKDNQELESLNIEVSVAGRMMTRRIMGKASFVTLQDVGGRIQLYVARDSLPEGVYNDQFKKWDLGDIIGARGTLFKTQTGELSIHCTELRLLTKALRPLPDKFHGLQDQEVRYRQRYLDLIANDKSRQTFVVRSKILAAIRQFMVARGFMEVETPMMQVIPGGASARPFITHHNALDLDMYLRIAPELYLKRLVVGGFERVFEINRNFRNEGISVRHNPEFTMMELYMAYADYHDLIELTESLFRTLAQEVLGTTKVTYGEHVFDFGKPFEKLTMREAIKKYRPETDMADLDNFDAAKALAESIGITVEKSWGLGRIVTEIFDEVAEAHLIQPTFITEYPAEVSPLARRNDVNPEITDRFEFFIGGREIGNGFSELNDAEDQAERFQEQVNAKAAGDDEAMFYDEDYVTALEYGLPPTAGLGIGIDRMIMLFTNSHTIRDVILFPAMRPQK</sequence>